<feature type="transmembrane region" description="Helical" evidence="1">
    <location>
        <begin position="312"/>
        <end position="328"/>
    </location>
</feature>
<accession>D1NZ01</accession>
<dbReference type="Proteomes" id="UP000005512">
    <property type="component" value="Unassembled WGS sequence"/>
</dbReference>
<keyword evidence="1" id="KW-0472">Membrane</keyword>
<proteinExistence type="predicted"/>
<comment type="caution">
    <text evidence="2">The sequence shown here is derived from an EMBL/GenBank/DDBJ whole genome shotgun (WGS) entry which is preliminary data.</text>
</comment>
<dbReference type="RefSeq" id="WP_006813050.1">
    <property type="nucleotide sequence ID" value="NZ_GG703817.1"/>
</dbReference>
<feature type="transmembrane region" description="Helical" evidence="1">
    <location>
        <begin position="348"/>
        <end position="369"/>
    </location>
</feature>
<protein>
    <submittedName>
        <fullName evidence="2">Uncharacterized protein</fullName>
    </submittedName>
</protein>
<dbReference type="AlphaFoldDB" id="D1NZ01"/>
<keyword evidence="1" id="KW-1133">Transmembrane helix</keyword>
<organism evidence="2 3">
    <name type="scientific">Providencia rustigianii DSM 4541</name>
    <dbReference type="NCBI Taxonomy" id="500637"/>
    <lineage>
        <taxon>Bacteria</taxon>
        <taxon>Pseudomonadati</taxon>
        <taxon>Pseudomonadota</taxon>
        <taxon>Gammaproteobacteria</taxon>
        <taxon>Enterobacterales</taxon>
        <taxon>Morganellaceae</taxon>
        <taxon>Providencia</taxon>
    </lineage>
</organism>
<dbReference type="HOGENOM" id="CLU_605286_0_0_6"/>
<reference evidence="2" key="1">
    <citation type="submission" date="2009-12" db="EMBL/GenBank/DDBJ databases">
        <authorList>
            <person name="Weinstock G."/>
            <person name="Sodergren E."/>
            <person name="Clifton S."/>
            <person name="Fulton L."/>
            <person name="Fulton B."/>
            <person name="Courtney L."/>
            <person name="Fronick C."/>
            <person name="Harrison M."/>
            <person name="Strong C."/>
            <person name="Farmer C."/>
            <person name="Delahaunty K."/>
            <person name="Markovic C."/>
            <person name="Hall O."/>
            <person name="Minx P."/>
            <person name="Tomlinson C."/>
            <person name="Mitreva M."/>
            <person name="Nelson J."/>
            <person name="Hou S."/>
            <person name="Wollam A."/>
            <person name="Pepin K.H."/>
            <person name="Johnson M."/>
            <person name="Bhonagiri V."/>
            <person name="Nash W.E."/>
            <person name="Warren W."/>
            <person name="Chinwalla A."/>
            <person name="Mardis E.R."/>
            <person name="Wilson R.K."/>
        </authorList>
    </citation>
    <scope>NUCLEOTIDE SEQUENCE [LARGE SCALE GENOMIC DNA]</scope>
    <source>
        <strain evidence="2">DSM 4541</strain>
    </source>
</reference>
<evidence type="ECO:0000313" key="3">
    <source>
        <dbReference type="Proteomes" id="UP000005512"/>
    </source>
</evidence>
<sequence length="452" mass="52893">MNLKTIIKNNGSKNDSISIDKFFQFIIVKDLDKNQREITIYNAVVMNAETNKPDITLSYKYNYEDAKIKYNDTNDCHSFFQNEDILKQFWGGNSIFTNNTVEKLNEITKCTTPQSVHNYLNSNNPCSGCFYIEQDEKDNIEKSLIKPLKIKTNANGVVLNDCETKLILPEPYRKLILNGFWFKNIITVNIDRNEKNLELDFCIDLLGAKYSSPDFKVYLLTDEKYSLKNTRASISYSNTNIDLSNCEVIKVYSQNKMIYFEEWVKLGIKSNSLLRVKMNTASESKIFSIGLKKLDLTIKFENSDKIISREKNLIIFSLFLSLFLSFGFDITRQDSDNFKLIFPFHLKSIFNIDALWILLCISILTKYVYINKTRSEHSLTVILFTPLAVWFICYIFFPPVFSLNRFFCWLYYLDLIFGVFLVFFYLRVLYLRSKRKKGVILKLNVIDKFMGA</sequence>
<gene>
    <name evidence="2" type="ORF">PROVRUST_04971</name>
</gene>
<evidence type="ECO:0000256" key="1">
    <source>
        <dbReference type="SAM" id="Phobius"/>
    </source>
</evidence>
<name>D1NZ01_9GAMM</name>
<feature type="transmembrane region" description="Helical" evidence="1">
    <location>
        <begin position="381"/>
        <end position="397"/>
    </location>
</feature>
<feature type="transmembrane region" description="Helical" evidence="1">
    <location>
        <begin position="409"/>
        <end position="430"/>
    </location>
</feature>
<keyword evidence="3" id="KW-1185">Reference proteome</keyword>
<evidence type="ECO:0000313" key="2">
    <source>
        <dbReference type="EMBL" id="EFB73699.1"/>
    </source>
</evidence>
<dbReference type="EMBL" id="ABXV02000011">
    <property type="protein sequence ID" value="EFB73699.1"/>
    <property type="molecule type" value="Genomic_DNA"/>
</dbReference>
<keyword evidence="1" id="KW-0812">Transmembrane</keyword>